<dbReference type="EMBL" id="MRCG01000001">
    <property type="protein sequence ID" value="OKH51202.1"/>
    <property type="molecule type" value="Genomic_DNA"/>
</dbReference>
<feature type="transmembrane region" description="Helical" evidence="6">
    <location>
        <begin position="32"/>
        <end position="51"/>
    </location>
</feature>
<dbReference type="STRING" id="549789.NIES30_00645"/>
<evidence type="ECO:0000256" key="3">
    <source>
        <dbReference type="ARBA" id="ARBA00022692"/>
    </source>
</evidence>
<evidence type="ECO:0000256" key="4">
    <source>
        <dbReference type="ARBA" id="ARBA00022989"/>
    </source>
</evidence>
<evidence type="ECO:0000256" key="5">
    <source>
        <dbReference type="ARBA" id="ARBA00023136"/>
    </source>
</evidence>
<feature type="transmembrane region" description="Helical" evidence="6">
    <location>
        <begin position="228"/>
        <end position="247"/>
    </location>
</feature>
<name>A0A1U7JBV8_9CYAN</name>
<evidence type="ECO:0000256" key="2">
    <source>
        <dbReference type="ARBA" id="ARBA00009773"/>
    </source>
</evidence>
<evidence type="ECO:0000256" key="6">
    <source>
        <dbReference type="SAM" id="Phobius"/>
    </source>
</evidence>
<dbReference type="GO" id="GO:0016020">
    <property type="term" value="C:membrane"/>
    <property type="evidence" value="ECO:0007669"/>
    <property type="project" value="UniProtKB-SubCell"/>
</dbReference>
<sequence>MWAALGTSTLVRFLLLFASGWATIQLLAYFEVLIVVFVTATILAFLLNHPVTWLSRWLPRGVAAIAVFLTCLAIIVGLSLTLGMAVLSQGQQLSASIQNFSDSVAPWLSSAEDLLETLNLPVDLQGLEPQLQNQAVTILTTGLGLLQSTLANLVLAILIAVVTLFMMLDGAKIWWWLLNHLPIRNKRRFNTVIQHNLLGFFWGRLLLAAFSITSTFAVFAFLGMPFPLLLAVIAGLFNLIPGIGATLGISIVSLLLLSQGVWLALQAVVVCVAVEQIEENLLLPYIMKDSLDINPVVMFFALIVGATVAGVLGLFLAVPVAGVIVTWLDIEAMRGKPTRD</sequence>
<feature type="transmembrane region" description="Helical" evidence="6">
    <location>
        <begin position="153"/>
        <end position="177"/>
    </location>
</feature>
<proteinExistence type="inferred from homology"/>
<feature type="transmembrane region" description="Helical" evidence="6">
    <location>
        <begin position="197"/>
        <end position="222"/>
    </location>
</feature>
<dbReference type="Proteomes" id="UP000185557">
    <property type="component" value="Unassembled WGS sequence"/>
</dbReference>
<keyword evidence="4 6" id="KW-1133">Transmembrane helix</keyword>
<evidence type="ECO:0000256" key="1">
    <source>
        <dbReference type="ARBA" id="ARBA00004141"/>
    </source>
</evidence>
<organism evidence="7 8">
    <name type="scientific">Phormidium tenue NIES-30</name>
    <dbReference type="NCBI Taxonomy" id="549789"/>
    <lineage>
        <taxon>Bacteria</taxon>
        <taxon>Bacillati</taxon>
        <taxon>Cyanobacteriota</taxon>
        <taxon>Cyanophyceae</taxon>
        <taxon>Oscillatoriophycideae</taxon>
        <taxon>Oscillatoriales</taxon>
        <taxon>Oscillatoriaceae</taxon>
        <taxon>Phormidium</taxon>
    </lineage>
</organism>
<evidence type="ECO:0000313" key="8">
    <source>
        <dbReference type="Proteomes" id="UP000185557"/>
    </source>
</evidence>
<keyword evidence="8" id="KW-1185">Reference proteome</keyword>
<comment type="subcellular location">
    <subcellularLocation>
        <location evidence="1">Membrane</location>
        <topology evidence="1">Multi-pass membrane protein</topology>
    </subcellularLocation>
</comment>
<feature type="transmembrane region" description="Helical" evidence="6">
    <location>
        <begin position="254"/>
        <end position="277"/>
    </location>
</feature>
<evidence type="ECO:0000313" key="7">
    <source>
        <dbReference type="EMBL" id="OKH51202.1"/>
    </source>
</evidence>
<dbReference type="Pfam" id="PF01594">
    <property type="entry name" value="AI-2E_transport"/>
    <property type="match status" value="1"/>
</dbReference>
<feature type="transmembrane region" description="Helical" evidence="6">
    <location>
        <begin position="63"/>
        <end position="87"/>
    </location>
</feature>
<reference evidence="7 8" key="1">
    <citation type="submission" date="2016-11" db="EMBL/GenBank/DDBJ databases">
        <title>Draft Genome Sequences of Nine Cyanobacterial Strains from Diverse Habitats.</title>
        <authorList>
            <person name="Zhu T."/>
            <person name="Hou S."/>
            <person name="Lu X."/>
            <person name="Hess W.R."/>
        </authorList>
    </citation>
    <scope>NUCLEOTIDE SEQUENCE [LARGE SCALE GENOMIC DNA]</scope>
    <source>
        <strain evidence="7 8">NIES-30</strain>
    </source>
</reference>
<comment type="similarity">
    <text evidence="2">Belongs to the autoinducer-2 exporter (AI-2E) (TC 2.A.86) family.</text>
</comment>
<dbReference type="InterPro" id="IPR002549">
    <property type="entry name" value="AI-2E-like"/>
</dbReference>
<feature type="transmembrane region" description="Helical" evidence="6">
    <location>
        <begin position="297"/>
        <end position="330"/>
    </location>
</feature>
<keyword evidence="3 6" id="KW-0812">Transmembrane</keyword>
<dbReference type="GO" id="GO:0055085">
    <property type="term" value="P:transmembrane transport"/>
    <property type="evidence" value="ECO:0007669"/>
    <property type="project" value="TreeGrafter"/>
</dbReference>
<protein>
    <submittedName>
        <fullName evidence="7">AI-2E family transporter</fullName>
    </submittedName>
</protein>
<comment type="caution">
    <text evidence="7">The sequence shown here is derived from an EMBL/GenBank/DDBJ whole genome shotgun (WGS) entry which is preliminary data.</text>
</comment>
<accession>A0A1U7JBV8</accession>
<dbReference type="PANTHER" id="PTHR21716">
    <property type="entry name" value="TRANSMEMBRANE PROTEIN"/>
    <property type="match status" value="1"/>
</dbReference>
<dbReference type="PANTHER" id="PTHR21716:SF66">
    <property type="entry name" value="TRANSPORT PROTEIN SLL0063-RELATED"/>
    <property type="match status" value="1"/>
</dbReference>
<dbReference type="AlphaFoldDB" id="A0A1U7JBV8"/>
<keyword evidence="5 6" id="KW-0472">Membrane</keyword>
<gene>
    <name evidence="7" type="ORF">NIES30_00645</name>
</gene>